<dbReference type="PANTHER" id="PTHR16943">
    <property type="entry name" value="2-METHYLCITRATE DEHYDRATASE-RELATED"/>
    <property type="match status" value="1"/>
</dbReference>
<evidence type="ECO:0000256" key="1">
    <source>
        <dbReference type="ARBA" id="ARBA00006174"/>
    </source>
</evidence>
<dbReference type="Gene3D" id="1.10.4100.10">
    <property type="entry name" value="2-methylcitrate dehydratase PrpD"/>
    <property type="match status" value="1"/>
</dbReference>
<evidence type="ECO:0000313" key="4">
    <source>
        <dbReference type="EMBL" id="NMO00878.1"/>
    </source>
</evidence>
<dbReference type="AlphaFoldDB" id="A0A848KZK2"/>
<dbReference type="Gene3D" id="3.30.1330.120">
    <property type="entry name" value="2-methylcitrate dehydratase PrpD"/>
    <property type="match status" value="1"/>
</dbReference>
<reference evidence="4 5" key="1">
    <citation type="submission" date="2020-04" db="EMBL/GenBank/DDBJ databases">
        <title>Gordonia sp. nov. TBRC 11910.</title>
        <authorList>
            <person name="Suriyachadkun C."/>
        </authorList>
    </citation>
    <scope>NUCLEOTIDE SEQUENCE [LARGE SCALE GENOMIC DNA]</scope>
    <source>
        <strain evidence="4 5">TBRC 11910</strain>
    </source>
</reference>
<dbReference type="Pfam" id="PF03972">
    <property type="entry name" value="MmgE_PrpD_N"/>
    <property type="match status" value="1"/>
</dbReference>
<dbReference type="InterPro" id="IPR045337">
    <property type="entry name" value="MmgE_PrpD_C"/>
</dbReference>
<evidence type="ECO:0000313" key="5">
    <source>
        <dbReference type="Proteomes" id="UP000550729"/>
    </source>
</evidence>
<dbReference type="InterPro" id="IPR042188">
    <property type="entry name" value="MmgE/PrpD_sf_2"/>
</dbReference>
<dbReference type="InterPro" id="IPR045336">
    <property type="entry name" value="MmgE_PrpD_N"/>
</dbReference>
<protein>
    <submittedName>
        <fullName evidence="4">MmgE/PrpD family protein</fullName>
    </submittedName>
</protein>
<comment type="caution">
    <text evidence="4">The sequence shown here is derived from an EMBL/GenBank/DDBJ whole genome shotgun (WGS) entry which is preliminary data.</text>
</comment>
<organism evidence="4 5">
    <name type="scientific">Gordonia asplenii</name>
    <dbReference type="NCBI Taxonomy" id="2725283"/>
    <lineage>
        <taxon>Bacteria</taxon>
        <taxon>Bacillati</taxon>
        <taxon>Actinomycetota</taxon>
        <taxon>Actinomycetes</taxon>
        <taxon>Mycobacteriales</taxon>
        <taxon>Gordoniaceae</taxon>
        <taxon>Gordonia</taxon>
    </lineage>
</organism>
<proteinExistence type="inferred from homology"/>
<dbReference type="GO" id="GO:0016829">
    <property type="term" value="F:lyase activity"/>
    <property type="evidence" value="ECO:0007669"/>
    <property type="project" value="InterPro"/>
</dbReference>
<accession>A0A848KZK2</accession>
<dbReference type="PANTHER" id="PTHR16943:SF8">
    <property type="entry name" value="2-METHYLCITRATE DEHYDRATASE"/>
    <property type="match status" value="1"/>
</dbReference>
<dbReference type="Proteomes" id="UP000550729">
    <property type="component" value="Unassembled WGS sequence"/>
</dbReference>
<keyword evidence="5" id="KW-1185">Reference proteome</keyword>
<name>A0A848KZK2_9ACTN</name>
<dbReference type="InterPro" id="IPR005656">
    <property type="entry name" value="MmgE_PrpD"/>
</dbReference>
<evidence type="ECO:0000259" key="3">
    <source>
        <dbReference type="Pfam" id="PF19305"/>
    </source>
</evidence>
<evidence type="ECO:0000259" key="2">
    <source>
        <dbReference type="Pfam" id="PF03972"/>
    </source>
</evidence>
<dbReference type="InterPro" id="IPR042183">
    <property type="entry name" value="MmgE/PrpD_sf_1"/>
</dbReference>
<sequence length="406" mass="41629">MTTSLATTARQLAQWASRLVPTEDDLRLAQNALTDTIAVTLAAKTHPIARIASPLPAGARWSTLGHVLDFDDVHLESTTHISVVIVPAVLATGGDASAYLGGAGVMARLGTALGWGHYSLGWHATCTAGAPAAAVAAGLSLGLDVDQLATAIALAIPCAGGVQTAFGTYAKPLQVGLATQAGIQAAQLARAGATANDAALDSWIELVGGRKPTIGWEASAVPGGLAIKLFPCCYAMQRPIAAVRMIAGRLPNDLSEIGHIVVTTPQSGIKPLIHDAPDTGLEGKFSLQYAVATAILDSYPGFDSFGDEAVSRESARVLMDKIDIEVIPGGTGLLDGCTSITIVTNRGVTIQTELAVPPGAPTRPPTATELLEKAGACGIAELPPLTWASAVELLDTTFPQARTTVS</sequence>
<dbReference type="Pfam" id="PF19305">
    <property type="entry name" value="MmgE_PrpD_C"/>
    <property type="match status" value="1"/>
</dbReference>
<feature type="domain" description="MmgE/PrpD C-terminal" evidence="3">
    <location>
        <begin position="230"/>
        <end position="376"/>
    </location>
</feature>
<dbReference type="EMBL" id="JABBNB010000005">
    <property type="protein sequence ID" value="NMO00878.1"/>
    <property type="molecule type" value="Genomic_DNA"/>
</dbReference>
<dbReference type="SUPFAM" id="SSF103378">
    <property type="entry name" value="2-methylcitrate dehydratase PrpD"/>
    <property type="match status" value="1"/>
</dbReference>
<dbReference type="InterPro" id="IPR036148">
    <property type="entry name" value="MmgE/PrpD_sf"/>
</dbReference>
<comment type="similarity">
    <text evidence="1">Belongs to the PrpD family.</text>
</comment>
<gene>
    <name evidence="4" type="ORF">HH308_06580</name>
</gene>
<feature type="domain" description="MmgE/PrpD N-terminal" evidence="2">
    <location>
        <begin position="53"/>
        <end position="201"/>
    </location>
</feature>